<keyword evidence="2" id="KW-1185">Reference proteome</keyword>
<gene>
    <name evidence="1" type="ordered locus">Ccan_07950</name>
</gene>
<organism evidence="1 2">
    <name type="scientific">Capnocytophaga canimorsus (strain 5)</name>
    <dbReference type="NCBI Taxonomy" id="860228"/>
    <lineage>
        <taxon>Bacteria</taxon>
        <taxon>Pseudomonadati</taxon>
        <taxon>Bacteroidota</taxon>
        <taxon>Flavobacteriia</taxon>
        <taxon>Flavobacteriales</taxon>
        <taxon>Flavobacteriaceae</taxon>
        <taxon>Capnocytophaga</taxon>
    </lineage>
</organism>
<dbReference type="Proteomes" id="UP000008895">
    <property type="component" value="Chromosome"/>
</dbReference>
<dbReference type="EMBL" id="CP002113">
    <property type="protein sequence ID" value="AEK22913.1"/>
    <property type="molecule type" value="Genomic_DNA"/>
</dbReference>
<sequence length="158" mass="18647">MPIWKILIFKILNLMKNILIFSTLLFCFCNVWGQHNEKYEKIKSLKIAYITEKIDLTPQEAKAFWPIYNKYSDKIHELHNGGLGKCRKTASEKGNQLSEKEALELIEKEEEINLEIVKTSKEMNLQLQKVISAKKIVLLKQAEKEFRHSLIKQYKEHK</sequence>
<accession>F9YTX9</accession>
<dbReference type="KEGG" id="ccm:Ccan_07950"/>
<dbReference type="HOGENOM" id="CLU_112450_0_0_10"/>
<dbReference type="STRING" id="860228.Ccan_07950"/>
<evidence type="ECO:0000313" key="1">
    <source>
        <dbReference type="EMBL" id="AEK22913.1"/>
    </source>
</evidence>
<name>F9YTX9_CAPCC</name>
<dbReference type="eggNOG" id="ENOG50331PZ">
    <property type="taxonomic scope" value="Bacteria"/>
</dbReference>
<evidence type="ECO:0008006" key="3">
    <source>
        <dbReference type="Google" id="ProtNLM"/>
    </source>
</evidence>
<dbReference type="AlphaFoldDB" id="F9YTX9"/>
<protein>
    <recommendedName>
        <fullName evidence="3">Sensor of ECF-type sigma factor</fullName>
    </recommendedName>
</protein>
<evidence type="ECO:0000313" key="2">
    <source>
        <dbReference type="Proteomes" id="UP000008895"/>
    </source>
</evidence>
<proteinExistence type="predicted"/>
<reference evidence="1 2" key="1">
    <citation type="journal article" date="2011" name="J. Bacteriol.">
        <title>Complete genome sequence of the dog commensal and human pathogen Capnocytophaga canimorsus strain 5.</title>
        <authorList>
            <person name="Manfredi P."/>
            <person name="Pagni M."/>
            <person name="Cornelis G.R."/>
        </authorList>
    </citation>
    <scope>NUCLEOTIDE SEQUENCE [LARGE SCALE GENOMIC DNA]</scope>
    <source>
        <strain evidence="2">5</strain>
    </source>
</reference>